<dbReference type="SUPFAM" id="SSF53098">
    <property type="entry name" value="Ribonuclease H-like"/>
    <property type="match status" value="1"/>
</dbReference>
<evidence type="ECO:0000259" key="2">
    <source>
        <dbReference type="Pfam" id="PF13456"/>
    </source>
</evidence>
<comment type="caution">
    <text evidence="3">The sequence shown here is derived from an EMBL/GenBank/DDBJ whole genome shotgun (WGS) entry which is preliminary data.</text>
</comment>
<dbReference type="InterPro" id="IPR002156">
    <property type="entry name" value="RNaseH_domain"/>
</dbReference>
<dbReference type="GO" id="GO:0004523">
    <property type="term" value="F:RNA-DNA hybrid ribonuclease activity"/>
    <property type="evidence" value="ECO:0007669"/>
    <property type="project" value="InterPro"/>
</dbReference>
<dbReference type="CDD" id="cd06222">
    <property type="entry name" value="RNase_H_like"/>
    <property type="match status" value="1"/>
</dbReference>
<gene>
    <name evidence="3" type="ORF">G2W53_013305</name>
</gene>
<dbReference type="InterPro" id="IPR036397">
    <property type="entry name" value="RNaseH_sf"/>
</dbReference>
<dbReference type="PANTHER" id="PTHR47723:SF19">
    <property type="entry name" value="POLYNUCLEOTIDYL TRANSFERASE, RIBONUCLEASE H-LIKE SUPERFAMILY PROTEIN"/>
    <property type="match status" value="1"/>
</dbReference>
<dbReference type="InterPro" id="IPR053151">
    <property type="entry name" value="RNase_H-like"/>
</dbReference>
<dbReference type="GO" id="GO:0003676">
    <property type="term" value="F:nucleic acid binding"/>
    <property type="evidence" value="ECO:0007669"/>
    <property type="project" value="InterPro"/>
</dbReference>
<accession>A0A834TZ16</accession>
<feature type="compositionally biased region" description="Low complexity" evidence="1">
    <location>
        <begin position="7"/>
        <end position="24"/>
    </location>
</feature>
<reference evidence="3" key="1">
    <citation type="submission" date="2020-09" db="EMBL/GenBank/DDBJ databases">
        <title>Genome-Enabled Discovery of Anthraquinone Biosynthesis in Senna tora.</title>
        <authorList>
            <person name="Kang S.-H."/>
            <person name="Pandey R.P."/>
            <person name="Lee C.-M."/>
            <person name="Sim J.-S."/>
            <person name="Jeong J.-T."/>
            <person name="Choi B.-S."/>
            <person name="Jung M."/>
            <person name="Ginzburg D."/>
            <person name="Zhao K."/>
            <person name="Won S.Y."/>
            <person name="Oh T.-J."/>
            <person name="Yu Y."/>
            <person name="Kim N.-H."/>
            <person name="Lee O.R."/>
            <person name="Lee T.-H."/>
            <person name="Bashyal P."/>
            <person name="Kim T.-S."/>
            <person name="Lee W.-H."/>
            <person name="Kawkins C."/>
            <person name="Kim C.-K."/>
            <person name="Kim J.S."/>
            <person name="Ahn B.O."/>
            <person name="Rhee S.Y."/>
            <person name="Sohng J.K."/>
        </authorList>
    </citation>
    <scope>NUCLEOTIDE SEQUENCE</scope>
    <source>
        <tissue evidence="3">Leaf</tissue>
    </source>
</reference>
<dbReference type="EMBL" id="JAAIUW010000005">
    <property type="protein sequence ID" value="KAF7830972.1"/>
    <property type="molecule type" value="Genomic_DNA"/>
</dbReference>
<proteinExistence type="predicted"/>
<dbReference type="Gene3D" id="3.30.420.10">
    <property type="entry name" value="Ribonuclease H-like superfamily/Ribonuclease H"/>
    <property type="match status" value="1"/>
</dbReference>
<evidence type="ECO:0000256" key="1">
    <source>
        <dbReference type="SAM" id="MobiDB-lite"/>
    </source>
</evidence>
<organism evidence="3 4">
    <name type="scientific">Senna tora</name>
    <dbReference type="NCBI Taxonomy" id="362788"/>
    <lineage>
        <taxon>Eukaryota</taxon>
        <taxon>Viridiplantae</taxon>
        <taxon>Streptophyta</taxon>
        <taxon>Embryophyta</taxon>
        <taxon>Tracheophyta</taxon>
        <taxon>Spermatophyta</taxon>
        <taxon>Magnoliopsida</taxon>
        <taxon>eudicotyledons</taxon>
        <taxon>Gunneridae</taxon>
        <taxon>Pentapetalae</taxon>
        <taxon>rosids</taxon>
        <taxon>fabids</taxon>
        <taxon>Fabales</taxon>
        <taxon>Fabaceae</taxon>
        <taxon>Caesalpinioideae</taxon>
        <taxon>Cassia clade</taxon>
        <taxon>Senna</taxon>
    </lineage>
</organism>
<feature type="domain" description="RNase H type-1" evidence="2">
    <location>
        <begin position="108"/>
        <end position="228"/>
    </location>
</feature>
<name>A0A834TZ16_9FABA</name>
<dbReference type="Proteomes" id="UP000634136">
    <property type="component" value="Unassembled WGS sequence"/>
</dbReference>
<dbReference type="OrthoDB" id="1436423at2759"/>
<evidence type="ECO:0000313" key="4">
    <source>
        <dbReference type="Proteomes" id="UP000634136"/>
    </source>
</evidence>
<keyword evidence="4" id="KW-1185">Reference proteome</keyword>
<feature type="region of interest" description="Disordered" evidence="1">
    <location>
        <begin position="1"/>
        <end position="50"/>
    </location>
</feature>
<dbReference type="Pfam" id="PF13456">
    <property type="entry name" value="RVT_3"/>
    <property type="match status" value="1"/>
</dbReference>
<dbReference type="InterPro" id="IPR012337">
    <property type="entry name" value="RNaseH-like_sf"/>
</dbReference>
<dbReference type="InterPro" id="IPR044730">
    <property type="entry name" value="RNase_H-like_dom_plant"/>
</dbReference>
<sequence length="265" mass="28967">MEKYGGTNTTTSNNITPTTSSSPSLQPPAPPEEKEINNNNVRSEEDDESAGLVQQDLHLVIIDTSSTPLRIKDTLLCKETMGNMISKLSKAFRMIGWKPPDREKVKCNVDGSVFESTNTAGCGGVVRDASGNFIFSFGHRLGSCDIIWAELNGVLDGLELLWCKGFRSVTLECNSEEALELIKNGTADNHPCSGLVHCIRDCINRCWNVDLQHVYREANRAADLMAKLSHSIPEGLQSFDAPHAELGSILSSDLSCLLLPRLCVC</sequence>
<dbReference type="PANTHER" id="PTHR47723">
    <property type="entry name" value="OS05G0353850 PROTEIN"/>
    <property type="match status" value="1"/>
</dbReference>
<dbReference type="AlphaFoldDB" id="A0A834TZ16"/>
<protein>
    <submittedName>
        <fullName evidence="3">Ribonuclease H</fullName>
    </submittedName>
</protein>
<evidence type="ECO:0000313" key="3">
    <source>
        <dbReference type="EMBL" id="KAF7830972.1"/>
    </source>
</evidence>